<reference evidence="4" key="2">
    <citation type="submission" date="2015-12" db="EMBL/GenBank/DDBJ databases">
        <title>Update maize B73 reference genome by single molecule sequencing technologies.</title>
        <authorList>
            <consortium name="Maize Genome Sequencing Project"/>
            <person name="Ware D."/>
        </authorList>
    </citation>
    <scope>NUCLEOTIDE SEQUENCE</scope>
    <source>
        <tissue evidence="4">Seedling</tissue>
    </source>
</reference>
<feature type="chain" id="PRO_5010807822" description="Invertebrate defensins family profile domain-containing protein" evidence="2">
    <location>
        <begin position="32"/>
        <end position="111"/>
    </location>
</feature>
<evidence type="ECO:0000313" key="4">
    <source>
        <dbReference type="EMBL" id="AQK48971.1"/>
    </source>
</evidence>
<gene>
    <name evidence="5" type="primary">LOC103652772</name>
    <name evidence="4" type="ORF">ZEAMMB73_Zm00001d048826</name>
</gene>
<dbReference type="GO" id="GO:0006952">
    <property type="term" value="P:defense response"/>
    <property type="evidence" value="ECO:0007669"/>
    <property type="project" value="InterPro"/>
</dbReference>
<keyword evidence="2" id="KW-0732">Signal</keyword>
<evidence type="ECO:0000259" key="3">
    <source>
        <dbReference type="Pfam" id="PF01097"/>
    </source>
</evidence>
<evidence type="ECO:0000313" key="6">
    <source>
        <dbReference type="Proteomes" id="UP000007305"/>
    </source>
</evidence>
<dbReference type="EnsemblPlants" id="Zm00001eb166740_T001">
    <property type="protein sequence ID" value="Zm00001eb166740_P001"/>
    <property type="gene ID" value="Zm00001eb166740"/>
</dbReference>
<keyword evidence="1" id="KW-1015">Disulfide bond</keyword>
<dbReference type="Proteomes" id="UP000007305">
    <property type="component" value="Chromosome 4"/>
</dbReference>
<reference evidence="5" key="4">
    <citation type="submission" date="2021-05" db="UniProtKB">
        <authorList>
            <consortium name="EnsemblPlants"/>
        </authorList>
    </citation>
    <scope>IDENTIFICATION</scope>
    <source>
        <strain evidence="5">cv. B73</strain>
    </source>
</reference>
<name>A0A1D6PQA3_MAIZE</name>
<keyword evidence="6" id="KW-1185">Reference proteome</keyword>
<dbReference type="GeneID" id="103652772"/>
<dbReference type="AlphaFoldDB" id="A0A1D6PQA3"/>
<dbReference type="RefSeq" id="XP_020408026.1">
    <property type="nucleotide sequence ID" value="XM_020552437.3"/>
</dbReference>
<dbReference type="OrthoDB" id="10421664at2759"/>
<dbReference type="SMR" id="A0A1D6PQA3"/>
<dbReference type="InterPro" id="IPR001542">
    <property type="entry name" value="Defensin_invertebrate/fungal"/>
</dbReference>
<dbReference type="Pfam" id="PF01097">
    <property type="entry name" value="Defensin_2"/>
    <property type="match status" value="1"/>
</dbReference>
<proteinExistence type="predicted"/>
<protein>
    <recommendedName>
        <fullName evidence="3">Invertebrate defensins family profile domain-containing protein</fullName>
    </recommendedName>
</protein>
<dbReference type="RefSeq" id="XP_008677955.1">
    <property type="nucleotide sequence ID" value="XM_008679733.4"/>
</dbReference>
<dbReference type="Gramene" id="Zm00001eb166740_T001">
    <property type="protein sequence ID" value="Zm00001eb166740_P001"/>
    <property type="gene ID" value="Zm00001eb166740"/>
</dbReference>
<reference evidence="6" key="1">
    <citation type="journal article" date="2009" name="Science">
        <title>The B73 maize genome: complexity, diversity, and dynamics.</title>
        <authorList>
            <person name="Schnable P.S."/>
            <person name="Ware D."/>
            <person name="Fulton R.S."/>
            <person name="Stein J.C."/>
            <person name="Wei F."/>
            <person name="Pasternak S."/>
            <person name="Liang C."/>
            <person name="Zhang J."/>
            <person name="Fulton L."/>
            <person name="Graves T.A."/>
            <person name="Minx P."/>
            <person name="Reily A.D."/>
            <person name="Courtney L."/>
            <person name="Kruchowski S.S."/>
            <person name="Tomlinson C."/>
            <person name="Strong C."/>
            <person name="Delehaunty K."/>
            <person name="Fronick C."/>
            <person name="Courtney B."/>
            <person name="Rock S.M."/>
            <person name="Belter E."/>
            <person name="Du F."/>
            <person name="Kim K."/>
            <person name="Abbott R.M."/>
            <person name="Cotton M."/>
            <person name="Levy A."/>
            <person name="Marchetto P."/>
            <person name="Ochoa K."/>
            <person name="Jackson S.M."/>
            <person name="Gillam B."/>
            <person name="Chen W."/>
            <person name="Yan L."/>
            <person name="Higginbotham J."/>
            <person name="Cardenas M."/>
            <person name="Waligorski J."/>
            <person name="Applebaum E."/>
            <person name="Phelps L."/>
            <person name="Falcone J."/>
            <person name="Kanchi K."/>
            <person name="Thane T."/>
            <person name="Scimone A."/>
            <person name="Thane N."/>
            <person name="Henke J."/>
            <person name="Wang T."/>
            <person name="Ruppert J."/>
            <person name="Shah N."/>
            <person name="Rotter K."/>
            <person name="Hodges J."/>
            <person name="Ingenthron E."/>
            <person name="Cordes M."/>
            <person name="Kohlberg S."/>
            <person name="Sgro J."/>
            <person name="Delgado B."/>
            <person name="Mead K."/>
            <person name="Chinwalla A."/>
            <person name="Leonard S."/>
            <person name="Crouse K."/>
            <person name="Collura K."/>
            <person name="Kudrna D."/>
            <person name="Currie J."/>
            <person name="He R."/>
            <person name="Angelova A."/>
            <person name="Rajasekar S."/>
            <person name="Mueller T."/>
            <person name="Lomeli R."/>
            <person name="Scara G."/>
            <person name="Ko A."/>
            <person name="Delaney K."/>
            <person name="Wissotski M."/>
            <person name="Lopez G."/>
            <person name="Campos D."/>
            <person name="Braidotti M."/>
            <person name="Ashley E."/>
            <person name="Golser W."/>
            <person name="Kim H."/>
            <person name="Lee S."/>
            <person name="Lin J."/>
            <person name="Dujmic Z."/>
            <person name="Kim W."/>
            <person name="Talag J."/>
            <person name="Zuccolo A."/>
            <person name="Fan C."/>
            <person name="Sebastian A."/>
            <person name="Kramer M."/>
            <person name="Spiegel L."/>
            <person name="Nascimento L."/>
            <person name="Zutavern T."/>
            <person name="Miller B."/>
            <person name="Ambroise C."/>
            <person name="Muller S."/>
            <person name="Spooner W."/>
            <person name="Narechania A."/>
            <person name="Ren L."/>
            <person name="Wei S."/>
            <person name="Kumari S."/>
            <person name="Faga B."/>
            <person name="Levy M.J."/>
            <person name="McMahan L."/>
            <person name="Van Buren P."/>
            <person name="Vaughn M.W."/>
            <person name="Ying K."/>
            <person name="Yeh C.-T."/>
            <person name="Emrich S.J."/>
            <person name="Jia Y."/>
            <person name="Kalyanaraman A."/>
            <person name="Hsia A.-P."/>
            <person name="Barbazuk W.B."/>
            <person name="Baucom R.S."/>
            <person name="Brutnell T.P."/>
            <person name="Carpita N.C."/>
            <person name="Chaparro C."/>
            <person name="Chia J.-M."/>
            <person name="Deragon J.-M."/>
            <person name="Estill J.C."/>
            <person name="Fu Y."/>
            <person name="Jeddeloh J.A."/>
            <person name="Han Y."/>
            <person name="Lee H."/>
            <person name="Li P."/>
            <person name="Lisch D.R."/>
            <person name="Liu S."/>
            <person name="Liu Z."/>
            <person name="Nagel D.H."/>
            <person name="McCann M.C."/>
            <person name="SanMiguel P."/>
            <person name="Myers A.M."/>
            <person name="Nettleton D."/>
            <person name="Nguyen J."/>
            <person name="Penning B.W."/>
            <person name="Ponnala L."/>
            <person name="Schneider K.L."/>
            <person name="Schwartz D.C."/>
            <person name="Sharma A."/>
            <person name="Soderlund C."/>
            <person name="Springer N.M."/>
            <person name="Sun Q."/>
            <person name="Wang H."/>
            <person name="Waterman M."/>
            <person name="Westerman R."/>
            <person name="Wolfgruber T.K."/>
            <person name="Yang L."/>
            <person name="Yu Y."/>
            <person name="Zhang L."/>
            <person name="Zhou S."/>
            <person name="Zhu Q."/>
            <person name="Bennetzen J.L."/>
            <person name="Dawe R.K."/>
            <person name="Jiang J."/>
            <person name="Jiang N."/>
            <person name="Presting G.G."/>
            <person name="Wessler S.R."/>
            <person name="Aluru S."/>
            <person name="Martienssen R.A."/>
            <person name="Clifton S.W."/>
            <person name="McCombie W.R."/>
            <person name="Wing R.A."/>
            <person name="Wilson R.K."/>
        </authorList>
    </citation>
    <scope>NUCLEOTIDE SEQUENCE [LARGE SCALE GENOMIC DNA]</scope>
    <source>
        <strain evidence="6">cv. B73</strain>
    </source>
</reference>
<evidence type="ECO:0000313" key="5">
    <source>
        <dbReference type="EnsemblPlants" id="Zm00001eb166740_P001"/>
    </source>
</evidence>
<evidence type="ECO:0000256" key="1">
    <source>
        <dbReference type="ARBA" id="ARBA00023157"/>
    </source>
</evidence>
<organism evidence="5 6">
    <name type="scientific">Zea mays</name>
    <name type="common">Maize</name>
    <dbReference type="NCBI Taxonomy" id="4577"/>
    <lineage>
        <taxon>Eukaryota</taxon>
        <taxon>Viridiplantae</taxon>
        <taxon>Streptophyta</taxon>
        <taxon>Embryophyta</taxon>
        <taxon>Tracheophyta</taxon>
        <taxon>Spermatophyta</taxon>
        <taxon>Magnoliopsida</taxon>
        <taxon>Liliopsida</taxon>
        <taxon>Poales</taxon>
        <taxon>Poaceae</taxon>
        <taxon>PACMAD clade</taxon>
        <taxon>Panicoideae</taxon>
        <taxon>Andropogonodae</taxon>
        <taxon>Andropogoneae</taxon>
        <taxon>Tripsacinae</taxon>
        <taxon>Zea</taxon>
    </lineage>
</organism>
<dbReference type="KEGG" id="zma:103652772"/>
<dbReference type="EMBL" id="CM000780">
    <property type="protein sequence ID" value="AQK48971.1"/>
    <property type="molecule type" value="Genomic_DNA"/>
</dbReference>
<feature type="domain" description="Invertebrate defensins family profile" evidence="3">
    <location>
        <begin position="51"/>
        <end position="74"/>
    </location>
</feature>
<evidence type="ECO:0000256" key="2">
    <source>
        <dbReference type="SAM" id="SignalP"/>
    </source>
</evidence>
<feature type="signal peptide" evidence="2">
    <location>
        <begin position="1"/>
        <end position="31"/>
    </location>
</feature>
<sequence length="111" mass="11707">MASSKVVVMAATDALLLIMFSFLILPSPSDGKGMCPLFRSIVPECRDAPLLCIARCQDKGYVGGFCTTQQICMCAQCKSSLLLLQQQHHRFQLAAAAAPEPSATAAAAAST</sequence>
<dbReference type="OMA" id="CMCAQCR"/>
<accession>A0A1D6PQA3</accession>
<reference evidence="5" key="3">
    <citation type="submission" date="2019-07" db="EMBL/GenBank/DDBJ databases">
        <authorList>
            <person name="Seetharam A."/>
            <person name="Woodhouse M."/>
            <person name="Cannon E."/>
        </authorList>
    </citation>
    <scope>NUCLEOTIDE SEQUENCE [LARGE SCALE GENOMIC DNA]</scope>
    <source>
        <strain evidence="5">cv. B73</strain>
    </source>
</reference>